<dbReference type="Proteomes" id="UP001648503">
    <property type="component" value="Unassembled WGS sequence"/>
</dbReference>
<feature type="transmembrane region" description="Helical" evidence="2">
    <location>
        <begin position="67"/>
        <end position="92"/>
    </location>
</feature>
<evidence type="ECO:0000256" key="1">
    <source>
        <dbReference type="SAM" id="MobiDB-lite"/>
    </source>
</evidence>
<gene>
    <name evidence="3" type="ORF">BASA50_011159</name>
</gene>
<evidence type="ECO:0000313" key="4">
    <source>
        <dbReference type="Proteomes" id="UP001648503"/>
    </source>
</evidence>
<keyword evidence="2" id="KW-1133">Transmembrane helix</keyword>
<feature type="region of interest" description="Disordered" evidence="1">
    <location>
        <begin position="24"/>
        <end position="45"/>
    </location>
</feature>
<accession>A0ABQ8EWY9</accession>
<evidence type="ECO:0000256" key="2">
    <source>
        <dbReference type="SAM" id="Phobius"/>
    </source>
</evidence>
<dbReference type="EMBL" id="JAFCIX010000553">
    <property type="protein sequence ID" value="KAH6587768.1"/>
    <property type="molecule type" value="Genomic_DNA"/>
</dbReference>
<proteinExistence type="predicted"/>
<comment type="caution">
    <text evidence="3">The sequence shown here is derived from an EMBL/GenBank/DDBJ whole genome shotgun (WGS) entry which is preliminary data.</text>
</comment>
<keyword evidence="2" id="KW-0472">Membrane</keyword>
<organism evidence="3 4">
    <name type="scientific">Batrachochytrium salamandrivorans</name>
    <dbReference type="NCBI Taxonomy" id="1357716"/>
    <lineage>
        <taxon>Eukaryota</taxon>
        <taxon>Fungi</taxon>
        <taxon>Fungi incertae sedis</taxon>
        <taxon>Chytridiomycota</taxon>
        <taxon>Chytridiomycota incertae sedis</taxon>
        <taxon>Chytridiomycetes</taxon>
        <taxon>Rhizophydiales</taxon>
        <taxon>Rhizophydiales incertae sedis</taxon>
        <taxon>Batrachochytrium</taxon>
    </lineage>
</organism>
<feature type="region of interest" description="Disordered" evidence="1">
    <location>
        <begin position="512"/>
        <end position="542"/>
    </location>
</feature>
<sequence>MSTELLGSSDPAQSLGAIATTTTSDVDTDSASNTSATWDFSTSESTSLSSTTTKLAMKPSTDNSTAIVIWVSAISLAIVALVAIIYVVYTYIWSKPASQSVIARYRSLYERKKPLLVPPKDGGEFPLHYWSKKRSEIDANIGATDGDVSNSSILWKDDNAVDRLAGRYKLSDIQQTRDALSPSFSISRTDSAGNGKSNLYNASMNHRDSFVSMGTSNEYPSIDRIGIVPGELPLYTLSPKTLMTTTPQQPPAPMLAKTKGRIVELQKIALPLASSAKLTLSQSRKPFFTQKATIPLQTSLARTKSGFQNSNQSMAIDADLGTGLSYMRRSLTPFSSVMNINESDTFEGDTENMLASTIHDTKGSLLVDLTPRPLAAVANVEGGLRTTDQNKLTPSLRSSSFSQAGFNNEAHSPVPLERTPTIIQKGLPKSLKIVGSGPSMGYKLPPKTYGGMSRQDLKKTSVINTIQRPRTNRPIQTRPDKAIPLIELGSGLPLRLPSEFNYGAGSNAISASISQNQTSSQSPRKQRSHTNHQGDFKQRIGPEVFPSISPQIINSPVAPRTLSLNPIPTLPPEINIPYEAVSTLVSDRSSSFQRSQYPSHMSHSQTSLKGAKGRNYPAPPMPILAKVPQSRIVPGRPLQVFTTEDMHKSRVSPIVTTLSHDTPRVFSQTSDLCGKSLMNYQAKSHDICIDNRAGNQKNDDNPFKDPHEVLESPHTVHSSMDQIDLTLMTVETANQSCGDHQYLLTSLGNMDLTASFDQSMPSYNNTSDTTPPDISAIVTEYLGRANNVNPAPIQPSGQLVSSANKIDQFITYIPISGTETVAQPGQTLQYLDRKRPIQYSIDMNSDQHDAHSNLMNETSISVMLTPTDSQFLAS</sequence>
<keyword evidence="2" id="KW-0812">Transmembrane</keyword>
<name>A0ABQ8EWY9_9FUNG</name>
<keyword evidence="4" id="KW-1185">Reference proteome</keyword>
<evidence type="ECO:0000313" key="3">
    <source>
        <dbReference type="EMBL" id="KAH6587768.1"/>
    </source>
</evidence>
<protein>
    <submittedName>
        <fullName evidence="3">Uncharacterized protein</fullName>
    </submittedName>
</protein>
<reference evidence="3 4" key="1">
    <citation type="submission" date="2021-02" db="EMBL/GenBank/DDBJ databases">
        <title>Variation within the Batrachochytrium salamandrivorans European outbreak.</title>
        <authorList>
            <person name="Kelly M."/>
            <person name="Pasmans F."/>
            <person name="Shea T.P."/>
            <person name="Munoz J.F."/>
            <person name="Carranza S."/>
            <person name="Cuomo C.A."/>
            <person name="Martel A."/>
        </authorList>
    </citation>
    <scope>NUCLEOTIDE SEQUENCE [LARGE SCALE GENOMIC DNA]</scope>
    <source>
        <strain evidence="3 4">AMFP18/2</strain>
    </source>
</reference>